<gene>
    <name evidence="2" type="ORF">DSM5745_06816</name>
</gene>
<name>A0A3D8RSH1_9EURO</name>
<feature type="region of interest" description="Disordered" evidence="1">
    <location>
        <begin position="52"/>
        <end position="138"/>
    </location>
</feature>
<protein>
    <submittedName>
        <fullName evidence="2">Uncharacterized protein</fullName>
    </submittedName>
</protein>
<dbReference type="Proteomes" id="UP000256690">
    <property type="component" value="Unassembled WGS sequence"/>
</dbReference>
<evidence type="ECO:0000313" key="3">
    <source>
        <dbReference type="Proteomes" id="UP000256690"/>
    </source>
</evidence>
<evidence type="ECO:0000313" key="2">
    <source>
        <dbReference type="EMBL" id="RDW76824.1"/>
    </source>
</evidence>
<proteinExistence type="predicted"/>
<dbReference type="RefSeq" id="XP_026603136.1">
    <property type="nucleotide sequence ID" value="XM_026748832.1"/>
</dbReference>
<dbReference type="OrthoDB" id="5418867at2759"/>
<dbReference type="STRING" id="1810919.A0A3D8RSH1"/>
<dbReference type="EMBL" id="PVWQ01000007">
    <property type="protein sequence ID" value="RDW76824.1"/>
    <property type="molecule type" value="Genomic_DNA"/>
</dbReference>
<reference evidence="2 3" key="1">
    <citation type="journal article" date="2018" name="IMA Fungus">
        <title>IMA Genome-F 9: Draft genome sequence of Annulohypoxylon stygium, Aspergillus mulundensis, Berkeleyomyces basicola (syn. Thielaviopsis basicola), Ceratocystis smalleyi, two Cercospora beticola strains, Coleophoma cylindrospora, Fusarium fracticaudum, Phialophora cf. hyalina, and Morchella septimelata.</title>
        <authorList>
            <person name="Wingfield B.D."/>
            <person name="Bills G.F."/>
            <person name="Dong Y."/>
            <person name="Huang W."/>
            <person name="Nel W.J."/>
            <person name="Swalarsk-Parry B.S."/>
            <person name="Vaghefi N."/>
            <person name="Wilken P.M."/>
            <person name="An Z."/>
            <person name="de Beer Z.W."/>
            <person name="De Vos L."/>
            <person name="Chen L."/>
            <person name="Duong T.A."/>
            <person name="Gao Y."/>
            <person name="Hammerbacher A."/>
            <person name="Kikkert J.R."/>
            <person name="Li Y."/>
            <person name="Li H."/>
            <person name="Li K."/>
            <person name="Li Q."/>
            <person name="Liu X."/>
            <person name="Ma X."/>
            <person name="Naidoo K."/>
            <person name="Pethybridge S.J."/>
            <person name="Sun J."/>
            <person name="Steenkamp E.T."/>
            <person name="van der Nest M.A."/>
            <person name="van Wyk S."/>
            <person name="Wingfield M.J."/>
            <person name="Xiong C."/>
            <person name="Yue Q."/>
            <person name="Zhang X."/>
        </authorList>
    </citation>
    <scope>NUCLEOTIDE SEQUENCE [LARGE SCALE GENOMIC DNA]</scope>
    <source>
        <strain evidence="2 3">DSM 5745</strain>
    </source>
</reference>
<feature type="compositionally biased region" description="Low complexity" evidence="1">
    <location>
        <begin position="57"/>
        <end position="80"/>
    </location>
</feature>
<feature type="compositionally biased region" description="Polar residues" evidence="1">
    <location>
        <begin position="88"/>
        <end position="103"/>
    </location>
</feature>
<evidence type="ECO:0000256" key="1">
    <source>
        <dbReference type="SAM" id="MobiDB-lite"/>
    </source>
</evidence>
<organism evidence="2 3">
    <name type="scientific">Aspergillus mulundensis</name>
    <dbReference type="NCBI Taxonomy" id="1810919"/>
    <lineage>
        <taxon>Eukaryota</taxon>
        <taxon>Fungi</taxon>
        <taxon>Dikarya</taxon>
        <taxon>Ascomycota</taxon>
        <taxon>Pezizomycotina</taxon>
        <taxon>Eurotiomycetes</taxon>
        <taxon>Eurotiomycetidae</taxon>
        <taxon>Eurotiales</taxon>
        <taxon>Aspergillaceae</taxon>
        <taxon>Aspergillus</taxon>
        <taxon>Aspergillus subgen. Nidulantes</taxon>
    </lineage>
</organism>
<sequence>MPMTWTPEANAKLFLGVLEQLRETNVKLSYKRLAEYMGADCTPKSIDNQMQKLRKQAGAGAAAATATATATAAAAAAPGADSELSAPATPSTSAKRTATPTETPHSKKRRAKPTGANLGVSKRLKEMYPSESDTGYSE</sequence>
<keyword evidence="3" id="KW-1185">Reference proteome</keyword>
<accession>A0A3D8RSH1</accession>
<dbReference type="GeneID" id="38117186"/>
<dbReference type="AlphaFoldDB" id="A0A3D8RSH1"/>
<comment type="caution">
    <text evidence="2">The sequence shown here is derived from an EMBL/GenBank/DDBJ whole genome shotgun (WGS) entry which is preliminary data.</text>
</comment>